<evidence type="ECO:0000313" key="6">
    <source>
        <dbReference type="Proteomes" id="UP001354989"/>
    </source>
</evidence>
<keyword evidence="3" id="KW-0520">NAD</keyword>
<proteinExistence type="inferred from homology"/>
<evidence type="ECO:0000256" key="3">
    <source>
        <dbReference type="ARBA" id="ARBA00023027"/>
    </source>
</evidence>
<comment type="similarity">
    <text evidence="1">Belongs to the AlaDH/PNT family.</text>
</comment>
<dbReference type="EMBL" id="AP025295">
    <property type="protein sequence ID" value="BDD01639.1"/>
    <property type="molecule type" value="Genomic_DNA"/>
</dbReference>
<evidence type="ECO:0000256" key="1">
    <source>
        <dbReference type="ARBA" id="ARBA00005689"/>
    </source>
</evidence>
<dbReference type="Gene3D" id="3.40.50.720">
    <property type="entry name" value="NAD(P)-binding Rossmann-like Domain"/>
    <property type="match status" value="2"/>
</dbReference>
<dbReference type="SUPFAM" id="SSF52283">
    <property type="entry name" value="Formate/glycerate dehydrogenase catalytic domain-like"/>
    <property type="match status" value="1"/>
</dbReference>
<dbReference type="PANTHER" id="PTHR11133">
    <property type="entry name" value="SACCHAROPINE DEHYDROGENASE"/>
    <property type="match status" value="1"/>
</dbReference>
<keyword evidence="5" id="KW-0614">Plasmid</keyword>
<geneLocation type="plasmid" evidence="5 6">
    <name>pPP3</name>
</geneLocation>
<evidence type="ECO:0000313" key="5">
    <source>
        <dbReference type="EMBL" id="BDD01639.1"/>
    </source>
</evidence>
<gene>
    <name evidence="5" type="ORF">PEPS_39190</name>
</gene>
<dbReference type="InterPro" id="IPR007886">
    <property type="entry name" value="AlaDH/PNT_N"/>
</dbReference>
<sequence>MTSIKIGIIREGKTPPDRRSPFSPQQCAQLQRQYPGLKFIVQPSEIRCYKNNEFESEGILIQEDLSAAEIIFGVKEVPIEKLLYNKHFFFFSHTHKFQEYNRPLLQAAVKKQIQLTDYECLTFEDGRRILGFGRFAGLIGAYLAMKAWGAKHQTFQLPLPQECSGLENMFHQLKDNVNFGQPIKIYITGRGRVAKGIREILSLLNIAEVDAKSFAEKTFEETVFTNLDTNAYYQHQEAQPFTTSALTKNPEQFRSTFTEVAQHADIIITGHFYDSKWPKLIEQAQRTAYQRLKVLADISCDIADPIPFTLRPSTLADPFYDVDPESLEEKPAFSAGSLTVMAVDNLPGALPKDASEDFGKSIATDIIPLLLKSDEARLIDKASICKDGKLNAPFQYLQGWLNK</sequence>
<keyword evidence="2" id="KW-0560">Oxidoreductase</keyword>
<evidence type="ECO:0000256" key="2">
    <source>
        <dbReference type="ARBA" id="ARBA00023002"/>
    </source>
</evidence>
<dbReference type="InterPro" id="IPR027281">
    <property type="entry name" value="Lys1"/>
</dbReference>
<dbReference type="Pfam" id="PF05222">
    <property type="entry name" value="AlaDh_PNT_N"/>
    <property type="match status" value="1"/>
</dbReference>
<evidence type="ECO:0000259" key="4">
    <source>
        <dbReference type="SMART" id="SM01003"/>
    </source>
</evidence>
<dbReference type="PIRSF" id="PIRSF018250">
    <property type="entry name" value="Saccharopine_DH_Lys"/>
    <property type="match status" value="1"/>
</dbReference>
<dbReference type="InterPro" id="IPR051168">
    <property type="entry name" value="AASS"/>
</dbReference>
<feature type="domain" description="Alanine dehydrogenase/pyridine nucleotide transhydrogenase N-terminal" evidence="4">
    <location>
        <begin position="7"/>
        <end position="139"/>
    </location>
</feature>
<dbReference type="PANTHER" id="PTHR11133:SF23">
    <property type="entry name" value="SACCHAROPINE DEHYDROGENASE [NAD(+), L-LYSINE-FORMING]"/>
    <property type="match status" value="1"/>
</dbReference>
<dbReference type="CDD" id="cd05199">
    <property type="entry name" value="SDH_like"/>
    <property type="match status" value="1"/>
</dbReference>
<dbReference type="SMART" id="SM01003">
    <property type="entry name" value="AlaDh_PNT_N"/>
    <property type="match status" value="1"/>
</dbReference>
<reference evidence="5 6" key="1">
    <citation type="submission" date="2021-12" db="EMBL/GenBank/DDBJ databases">
        <title>Genome sequencing of bacteria with rrn-lacking chromosome and rrn-plasmid.</title>
        <authorList>
            <person name="Anda M."/>
            <person name="Iwasaki W."/>
        </authorList>
    </citation>
    <scope>NUCLEOTIDE SEQUENCE [LARGE SCALE GENOMIC DNA]</scope>
    <source>
        <strain evidence="5 6">NBRC 101262</strain>
        <plasmid evidence="5 6">pPP3</plasmid>
    </source>
</reference>
<protein>
    <submittedName>
        <fullName evidence="5">Alanine dehydrogenase</fullName>
    </submittedName>
</protein>
<dbReference type="RefSeq" id="WP_338399055.1">
    <property type="nucleotide sequence ID" value="NZ_AP025295.1"/>
</dbReference>
<organism evidence="5 6">
    <name type="scientific">Persicobacter psychrovividus</name>
    <dbReference type="NCBI Taxonomy" id="387638"/>
    <lineage>
        <taxon>Bacteria</taxon>
        <taxon>Pseudomonadati</taxon>
        <taxon>Bacteroidota</taxon>
        <taxon>Cytophagia</taxon>
        <taxon>Cytophagales</taxon>
        <taxon>Persicobacteraceae</taxon>
        <taxon>Persicobacter</taxon>
    </lineage>
</organism>
<name>A0ABN6LEU2_9BACT</name>
<dbReference type="Proteomes" id="UP001354989">
    <property type="component" value="Plasmid pPP3"/>
</dbReference>
<accession>A0ABN6LEU2</accession>
<keyword evidence="6" id="KW-1185">Reference proteome</keyword>